<comment type="caution">
    <text evidence="1">The sequence shown here is derived from an EMBL/GenBank/DDBJ whole genome shotgun (WGS) entry which is preliminary data.</text>
</comment>
<dbReference type="InterPro" id="IPR052517">
    <property type="entry name" value="GlcG_carb_metab_protein"/>
</dbReference>
<evidence type="ECO:0000313" key="1">
    <source>
        <dbReference type="EMBL" id="TVZ05007.1"/>
    </source>
</evidence>
<accession>A0A6P2C225</accession>
<dbReference type="SUPFAM" id="SSF143744">
    <property type="entry name" value="GlcG-like"/>
    <property type="match status" value="1"/>
</dbReference>
<sequence length="143" mass="14182">MPTSTWATRPTLSLELSRRLVDAAVAAAEAGGLRVTVVTVDESGVLREVRRMDGAPLVSLQTAMSKAYAAAAIGMPPDDFFAAIEPDPAAVASFANRPGLALIAGGLPVLADGQVAGAIGIAGAMTAAQDRAIAEAALAGAAG</sequence>
<dbReference type="InterPro" id="IPR038084">
    <property type="entry name" value="PduO/GlcC-like_sf"/>
</dbReference>
<dbReference type="PANTHER" id="PTHR34309">
    <property type="entry name" value="SLR1406 PROTEIN"/>
    <property type="match status" value="1"/>
</dbReference>
<dbReference type="Proteomes" id="UP000460272">
    <property type="component" value="Unassembled WGS sequence"/>
</dbReference>
<keyword evidence="2" id="KW-1185">Reference proteome</keyword>
<proteinExistence type="predicted"/>
<dbReference type="AlphaFoldDB" id="A0A6P2C225"/>
<evidence type="ECO:0000313" key="2">
    <source>
        <dbReference type="Proteomes" id="UP000460272"/>
    </source>
</evidence>
<organism evidence="1 2">
    <name type="scientific">Trebonia kvetii</name>
    <dbReference type="NCBI Taxonomy" id="2480626"/>
    <lineage>
        <taxon>Bacteria</taxon>
        <taxon>Bacillati</taxon>
        <taxon>Actinomycetota</taxon>
        <taxon>Actinomycetes</taxon>
        <taxon>Streptosporangiales</taxon>
        <taxon>Treboniaceae</taxon>
        <taxon>Trebonia</taxon>
    </lineage>
</organism>
<dbReference type="EMBL" id="RPFW01000002">
    <property type="protein sequence ID" value="TVZ05007.1"/>
    <property type="molecule type" value="Genomic_DNA"/>
</dbReference>
<dbReference type="OrthoDB" id="3694831at2"/>
<dbReference type="PANTHER" id="PTHR34309:SF1">
    <property type="entry name" value="PROTEIN GLCG"/>
    <property type="match status" value="1"/>
</dbReference>
<dbReference type="RefSeq" id="WP_145852713.1">
    <property type="nucleotide sequence ID" value="NZ_RPFW01000002.1"/>
</dbReference>
<reference evidence="1 2" key="1">
    <citation type="submission" date="2018-11" db="EMBL/GenBank/DDBJ databases">
        <title>Trebonia kvetii gen.nov., sp.nov., a novel acidophilic actinobacterium, and proposal of the new actinobacterial family Treboniaceae fam. nov.</title>
        <authorList>
            <person name="Rapoport D."/>
            <person name="Sagova-Mareckova M."/>
            <person name="Sedlacek I."/>
            <person name="Provaznik J."/>
            <person name="Kralova S."/>
            <person name="Pavlinic D."/>
            <person name="Benes V."/>
            <person name="Kopecky J."/>
        </authorList>
    </citation>
    <scope>NUCLEOTIDE SEQUENCE [LARGE SCALE GENOMIC DNA]</scope>
    <source>
        <strain evidence="1 2">15Tr583</strain>
    </source>
</reference>
<name>A0A6P2C225_9ACTN</name>
<dbReference type="InterPro" id="IPR005624">
    <property type="entry name" value="PduO/GlcC-like"/>
</dbReference>
<dbReference type="Pfam" id="PF03928">
    <property type="entry name" value="HbpS-like"/>
    <property type="match status" value="1"/>
</dbReference>
<gene>
    <name evidence="1" type="ORF">EAS64_10300</name>
</gene>
<protein>
    <submittedName>
        <fullName evidence="1">Heme-binding protein</fullName>
    </submittedName>
</protein>
<dbReference type="Gene3D" id="3.30.450.150">
    <property type="entry name" value="Haem-degrading domain"/>
    <property type="match status" value="1"/>
</dbReference>